<dbReference type="AlphaFoldDB" id="A0A2H0TXJ5"/>
<sequence length="309" mass="34794">MDMVLQRIYNGEQFVFGREGVEIRRMSYFGGEELEVGKTERITGSSDIVSFELRRKSNPERKDGRVGDNYCILPDLDVYAVADGVSNSFSDSRSAVGISKYLEKLWQKNLDKSGKEISDLSLQKMHNLMLKVVSDLQEIFLRHNKKNPEMFLATTFSMVKIYEKYCLVVSVGDSPVFLQKKEGIEQITIAQDTIRQGTKDNDGNYLPTSIDELDSAELNFDKRNLQTRQKNPGIIRNNPTSLLGREEGFSIDFYMRKLKDGNKILLATDGAVKANDILSLDSGNTLSQVADTLTDNFDGSDDATILILE</sequence>
<name>A0A2H0TXJ5_9BACT</name>
<comment type="caution">
    <text evidence="2">The sequence shown here is derived from an EMBL/GenBank/DDBJ whole genome shotgun (WGS) entry which is preliminary data.</text>
</comment>
<gene>
    <name evidence="2" type="ORF">COU28_04280</name>
</gene>
<dbReference type="Gene3D" id="3.60.40.10">
    <property type="entry name" value="PPM-type phosphatase domain"/>
    <property type="match status" value="1"/>
</dbReference>
<dbReference type="InterPro" id="IPR036457">
    <property type="entry name" value="PPM-type-like_dom_sf"/>
</dbReference>
<evidence type="ECO:0000259" key="1">
    <source>
        <dbReference type="SMART" id="SM00332"/>
    </source>
</evidence>
<accession>A0A2H0TXJ5</accession>
<dbReference type="SMART" id="SM00332">
    <property type="entry name" value="PP2Cc"/>
    <property type="match status" value="1"/>
</dbReference>
<reference evidence="3" key="1">
    <citation type="submission" date="2017-09" db="EMBL/GenBank/DDBJ databases">
        <title>Depth-based differentiation of microbial function through sediment-hosted aquifers and enrichment of novel symbionts in the deep terrestrial subsurface.</title>
        <authorList>
            <person name="Probst A.J."/>
            <person name="Ladd B."/>
            <person name="Jarett J.K."/>
            <person name="Geller-Mcgrath D.E."/>
            <person name="Sieber C.M.K."/>
            <person name="Emerson J.B."/>
            <person name="Anantharaman K."/>
            <person name="Thomas B.C."/>
            <person name="Malmstrom R."/>
            <person name="Stieglmeier M."/>
            <person name="Klingl A."/>
            <person name="Woyke T."/>
            <person name="Ryan C.M."/>
            <person name="Banfield J.F."/>
        </authorList>
    </citation>
    <scope>NUCLEOTIDE SEQUENCE [LARGE SCALE GENOMIC DNA]</scope>
</reference>
<protein>
    <recommendedName>
        <fullName evidence="1">PPM-type phosphatase domain-containing protein</fullName>
    </recommendedName>
</protein>
<feature type="domain" description="PPM-type phosphatase" evidence="1">
    <location>
        <begin position="40"/>
        <end position="308"/>
    </location>
</feature>
<organism evidence="2 3">
    <name type="scientific">Candidatus Magasanikbacteria bacterium CG10_big_fil_rev_8_21_14_0_10_36_16</name>
    <dbReference type="NCBI Taxonomy" id="1974645"/>
    <lineage>
        <taxon>Bacteria</taxon>
        <taxon>Candidatus Magasanikiibacteriota</taxon>
    </lineage>
</organism>
<dbReference type="SUPFAM" id="SSF81606">
    <property type="entry name" value="PP2C-like"/>
    <property type="match status" value="1"/>
</dbReference>
<evidence type="ECO:0000313" key="3">
    <source>
        <dbReference type="Proteomes" id="UP000230852"/>
    </source>
</evidence>
<dbReference type="Proteomes" id="UP000230852">
    <property type="component" value="Unassembled WGS sequence"/>
</dbReference>
<dbReference type="EMBL" id="PFBU01000081">
    <property type="protein sequence ID" value="PIR77950.1"/>
    <property type="molecule type" value="Genomic_DNA"/>
</dbReference>
<proteinExistence type="predicted"/>
<dbReference type="Pfam" id="PF13672">
    <property type="entry name" value="PP2C_2"/>
    <property type="match status" value="1"/>
</dbReference>
<evidence type="ECO:0000313" key="2">
    <source>
        <dbReference type="EMBL" id="PIR77950.1"/>
    </source>
</evidence>
<dbReference type="InterPro" id="IPR001932">
    <property type="entry name" value="PPM-type_phosphatase-like_dom"/>
</dbReference>